<evidence type="ECO:0000256" key="3">
    <source>
        <dbReference type="ARBA" id="ARBA00022475"/>
    </source>
</evidence>
<dbReference type="PRINTS" id="PR01609">
    <property type="entry name" value="CD36FAMILY"/>
</dbReference>
<keyword evidence="14" id="KW-1185">Reference proteome</keyword>
<evidence type="ECO:0000256" key="11">
    <source>
        <dbReference type="ARBA" id="ARBA00023180"/>
    </source>
</evidence>
<name>A0ABQ8TK13_PERAM</name>
<keyword evidence="5 12" id="KW-0812">Transmembrane</keyword>
<keyword evidence="8 12" id="KW-0472">Membrane</keyword>
<keyword evidence="9" id="KW-1015">Disulfide bond</keyword>
<comment type="subcellular location">
    <subcellularLocation>
        <location evidence="1">Cell membrane</location>
        <topology evidence="1">Multi-pass membrane protein</topology>
    </subcellularLocation>
</comment>
<evidence type="ECO:0000256" key="12">
    <source>
        <dbReference type="SAM" id="Phobius"/>
    </source>
</evidence>
<dbReference type="PANTHER" id="PTHR11923">
    <property type="entry name" value="SCAVENGER RECEPTOR CLASS B TYPE-1 SR-B1"/>
    <property type="match status" value="1"/>
</dbReference>
<evidence type="ECO:0000313" key="14">
    <source>
        <dbReference type="Proteomes" id="UP001148838"/>
    </source>
</evidence>
<evidence type="ECO:0000256" key="7">
    <source>
        <dbReference type="ARBA" id="ARBA00022989"/>
    </source>
</evidence>
<evidence type="ECO:0000256" key="10">
    <source>
        <dbReference type="ARBA" id="ARBA00023170"/>
    </source>
</evidence>
<evidence type="ECO:0000313" key="13">
    <source>
        <dbReference type="EMBL" id="KAJ4446789.1"/>
    </source>
</evidence>
<sequence>MSPKRLLLAGILIVTVGAVLGWYALPKMIYGQIAANINLKPGTDLREMWSNFPDPVGFKVYFFNVTNPAEIQRGGKPAVQEIGPFVYDEYKHKADLLDHEEDDSISFSNRDTWYFNKAKSGALTGDEMITIPHMLVLGMVLSTEKDMKAMLPLITRSIPHIFGNPKSVFLTARAKDLMFEGVLINCTIKDFTARMLCTLMRVQGKDLIKVGKHAFKFSFFGGKNGTLQERLRLKRGIQNVMEVGRVVSYKNEPQMSAWTTPQCNQYKGTDGSIFPPFLKEGAPIQAYAPDLCRALDTQYAGPTVFKGIKGSIYRADFGDMSSDPDLKCYCATPKTCVKRGVHDLTRCVGAPLTVSLPHFYLSHEDYVTGVTGMNPQQALHETTLHFEPLTGTPMLGYKRLQFNIKIHSVKQYSLMRDLRTVMFPIMWVDEGLELEDKYVNQLKSIFTIFMIIDGVKWIMVLVGIVLTGIGFFLLVQKMTGKAIVALGRNSPEVAPLENETPTLEHRQRY</sequence>
<evidence type="ECO:0000256" key="8">
    <source>
        <dbReference type="ARBA" id="ARBA00023136"/>
    </source>
</evidence>
<organism evidence="13 14">
    <name type="scientific">Periplaneta americana</name>
    <name type="common">American cockroach</name>
    <name type="synonym">Blatta americana</name>
    <dbReference type="NCBI Taxonomy" id="6978"/>
    <lineage>
        <taxon>Eukaryota</taxon>
        <taxon>Metazoa</taxon>
        <taxon>Ecdysozoa</taxon>
        <taxon>Arthropoda</taxon>
        <taxon>Hexapoda</taxon>
        <taxon>Insecta</taxon>
        <taxon>Pterygota</taxon>
        <taxon>Neoptera</taxon>
        <taxon>Polyneoptera</taxon>
        <taxon>Dictyoptera</taxon>
        <taxon>Blattodea</taxon>
        <taxon>Blattoidea</taxon>
        <taxon>Blattidae</taxon>
        <taxon>Blattinae</taxon>
        <taxon>Periplaneta</taxon>
    </lineage>
</organism>
<accession>A0ABQ8TK13</accession>
<proteinExistence type="inferred from homology"/>
<feature type="transmembrane region" description="Helical" evidence="12">
    <location>
        <begin position="457"/>
        <end position="475"/>
    </location>
</feature>
<dbReference type="PANTHER" id="PTHR11923:SF69">
    <property type="entry name" value="SENSORY NEURON MEMBRANE PROTEIN 1"/>
    <property type="match status" value="1"/>
</dbReference>
<keyword evidence="4" id="KW-0716">Sensory transduction</keyword>
<dbReference type="Proteomes" id="UP001148838">
    <property type="component" value="Unassembled WGS sequence"/>
</dbReference>
<keyword evidence="7 12" id="KW-1133">Transmembrane helix</keyword>
<keyword evidence="10" id="KW-0675">Receptor</keyword>
<comment type="caution">
    <text evidence="13">The sequence shown here is derived from an EMBL/GenBank/DDBJ whole genome shotgun (WGS) entry which is preliminary data.</text>
</comment>
<evidence type="ECO:0000256" key="1">
    <source>
        <dbReference type="ARBA" id="ARBA00004651"/>
    </source>
</evidence>
<evidence type="ECO:0000256" key="4">
    <source>
        <dbReference type="ARBA" id="ARBA00022606"/>
    </source>
</evidence>
<protein>
    <recommendedName>
        <fullName evidence="15">Sensory neuron membrane protein 1</fullName>
    </recommendedName>
</protein>
<keyword evidence="6" id="KW-0552">Olfaction</keyword>
<keyword evidence="11" id="KW-0325">Glycoprotein</keyword>
<evidence type="ECO:0000256" key="9">
    <source>
        <dbReference type="ARBA" id="ARBA00023157"/>
    </source>
</evidence>
<comment type="similarity">
    <text evidence="2">Belongs to the CD36 family.</text>
</comment>
<dbReference type="InterPro" id="IPR002159">
    <property type="entry name" value="CD36_fam"/>
</dbReference>
<evidence type="ECO:0008006" key="15">
    <source>
        <dbReference type="Google" id="ProtNLM"/>
    </source>
</evidence>
<keyword evidence="3" id="KW-1003">Cell membrane</keyword>
<gene>
    <name evidence="13" type="ORF">ANN_13487</name>
</gene>
<dbReference type="EMBL" id="JAJSOF020000009">
    <property type="protein sequence ID" value="KAJ4446789.1"/>
    <property type="molecule type" value="Genomic_DNA"/>
</dbReference>
<evidence type="ECO:0000256" key="6">
    <source>
        <dbReference type="ARBA" id="ARBA00022725"/>
    </source>
</evidence>
<reference evidence="13 14" key="1">
    <citation type="journal article" date="2022" name="Allergy">
        <title>Genome assembly and annotation of Periplaneta americana reveal a comprehensive cockroach allergen profile.</title>
        <authorList>
            <person name="Wang L."/>
            <person name="Xiong Q."/>
            <person name="Saelim N."/>
            <person name="Wang L."/>
            <person name="Nong W."/>
            <person name="Wan A.T."/>
            <person name="Shi M."/>
            <person name="Liu X."/>
            <person name="Cao Q."/>
            <person name="Hui J.H.L."/>
            <person name="Sookrung N."/>
            <person name="Leung T.F."/>
            <person name="Tungtrongchitr A."/>
            <person name="Tsui S.K.W."/>
        </authorList>
    </citation>
    <scope>NUCLEOTIDE SEQUENCE [LARGE SCALE GENOMIC DNA]</scope>
    <source>
        <strain evidence="13">PWHHKU_190912</strain>
    </source>
</reference>
<evidence type="ECO:0000256" key="5">
    <source>
        <dbReference type="ARBA" id="ARBA00022692"/>
    </source>
</evidence>
<evidence type="ECO:0000256" key="2">
    <source>
        <dbReference type="ARBA" id="ARBA00010532"/>
    </source>
</evidence>
<dbReference type="Pfam" id="PF01130">
    <property type="entry name" value="CD36"/>
    <property type="match status" value="1"/>
</dbReference>